<evidence type="ECO:0000313" key="2">
    <source>
        <dbReference type="EMBL" id="SIR77702.1"/>
    </source>
</evidence>
<dbReference type="SUPFAM" id="SSF47336">
    <property type="entry name" value="ACP-like"/>
    <property type="match status" value="1"/>
</dbReference>
<evidence type="ECO:0000259" key="1">
    <source>
        <dbReference type="PROSITE" id="PS50075"/>
    </source>
</evidence>
<reference evidence="2 3" key="1">
    <citation type="submission" date="2017-01" db="EMBL/GenBank/DDBJ databases">
        <authorList>
            <person name="Mah S.A."/>
            <person name="Swanson W.J."/>
            <person name="Moy G.W."/>
            <person name="Vacquier V.D."/>
        </authorList>
    </citation>
    <scope>NUCLEOTIDE SEQUENCE [LARGE SCALE GENOMIC DNA]</scope>
    <source>
        <strain evidence="2 3">CPCC 203464</strain>
    </source>
</reference>
<dbReference type="Proteomes" id="UP000186218">
    <property type="component" value="Unassembled WGS sequence"/>
</dbReference>
<protein>
    <submittedName>
        <fullName evidence="2">Acyl carrier protein</fullName>
    </submittedName>
</protein>
<dbReference type="Gene3D" id="1.10.1200.10">
    <property type="entry name" value="ACP-like"/>
    <property type="match status" value="1"/>
</dbReference>
<dbReference type="STRING" id="1344003.SAMN05445060_0805"/>
<dbReference type="InterPro" id="IPR009081">
    <property type="entry name" value="PP-bd_ACP"/>
</dbReference>
<dbReference type="Pfam" id="PF00550">
    <property type="entry name" value="PP-binding"/>
    <property type="match status" value="1"/>
</dbReference>
<dbReference type="AlphaFoldDB" id="A0A1N7DPA1"/>
<evidence type="ECO:0000313" key="3">
    <source>
        <dbReference type="Proteomes" id="UP000186218"/>
    </source>
</evidence>
<organism evidence="2 3">
    <name type="scientific">Williamsia sterculiae</name>
    <dbReference type="NCBI Taxonomy" id="1344003"/>
    <lineage>
        <taxon>Bacteria</taxon>
        <taxon>Bacillati</taxon>
        <taxon>Actinomycetota</taxon>
        <taxon>Actinomycetes</taxon>
        <taxon>Mycobacteriales</taxon>
        <taxon>Nocardiaceae</taxon>
        <taxon>Williamsia</taxon>
    </lineage>
</organism>
<keyword evidence="3" id="KW-1185">Reference proteome</keyword>
<gene>
    <name evidence="2" type="ORF">SAMN05445060_0805</name>
</gene>
<dbReference type="InterPro" id="IPR036736">
    <property type="entry name" value="ACP-like_sf"/>
</dbReference>
<dbReference type="EMBL" id="FTNT01000002">
    <property type="protein sequence ID" value="SIR77702.1"/>
    <property type="molecule type" value="Genomic_DNA"/>
</dbReference>
<name>A0A1N7DPA1_9NOCA</name>
<feature type="domain" description="Carrier" evidence="1">
    <location>
        <begin position="1"/>
        <end position="79"/>
    </location>
</feature>
<accession>A0A1N7DPA1</accession>
<dbReference type="PROSITE" id="PS50075">
    <property type="entry name" value="CARRIER"/>
    <property type="match status" value="1"/>
</dbReference>
<sequence length="79" mass="8560">MATVFTQDQVVDVVVELLVEKNRDTDGVTVDSAFADIGLDSVDYAELFMALEDSAGARLDPDSASRLIRVGDLMSLRPL</sequence>
<dbReference type="OrthoDB" id="3537906at2"/>
<proteinExistence type="predicted"/>
<dbReference type="RefSeq" id="WP_076476782.1">
    <property type="nucleotide sequence ID" value="NZ_FTNT01000002.1"/>
</dbReference>